<name>A0ABY4D731_9SPIR</name>
<reference evidence="2" key="1">
    <citation type="journal article" date="2024" name="J Bioinform Genom">
        <title>Complete genome sequence of the type strain bacterium Sphaerochaeta associata GLS2t (VKM B-2742)t.</title>
        <authorList>
            <person name="Troshina O.Y."/>
            <person name="Tepeeva A.N."/>
            <person name="Arzamasceva V.O."/>
            <person name="Whitman W.B."/>
            <person name="Varghese N."/>
            <person name="Shapiro N."/>
            <person name="Woyke T."/>
            <person name="Kripides N.C."/>
            <person name="Vasilenko O.V."/>
        </authorList>
    </citation>
    <scope>NUCLEOTIDE SEQUENCE [LARGE SCALE GENOMIC DNA]</scope>
    <source>
        <strain evidence="2">GLS2T</strain>
    </source>
</reference>
<evidence type="ECO:0000313" key="2">
    <source>
        <dbReference type="Proteomes" id="UP000829708"/>
    </source>
</evidence>
<dbReference type="EMBL" id="CP094929">
    <property type="protein sequence ID" value="UOM50103.1"/>
    <property type="molecule type" value="Genomic_DNA"/>
</dbReference>
<dbReference type="Proteomes" id="UP000829708">
    <property type="component" value="Chromosome"/>
</dbReference>
<gene>
    <name evidence="1" type="ORF">MUG09_11115</name>
</gene>
<dbReference type="RefSeq" id="WP_244771497.1">
    <property type="nucleotide sequence ID" value="NZ_CP094929.1"/>
</dbReference>
<protein>
    <submittedName>
        <fullName evidence="1">Uncharacterized protein</fullName>
    </submittedName>
</protein>
<accession>A0ABY4D731</accession>
<sequence>MSNTNSIFTMHDVPVFRALDSTSMKTFQLLMGCGTIDPVNPSLFVLGFGRTEHLYEADMLVLELSPLSVRVMEVGKAALGDLPAFEMNLEPLFALMGPACPSLLLSPTMLPPMIVEKLYHLYFRSRNDGWRLLKGVRCYPGNPFKRVRRELGARYNASGPLKDRRLERDEATELASLLLEKRASDMEWKTFILSWGDAASNALDEDPSTLVMSLEDFLSLYDDLQETCRLKWKRHTRRSYAGGSPHPVS</sequence>
<organism evidence="1 2">
    <name type="scientific">Sphaerochaeta associata</name>
    <dbReference type="NCBI Taxonomy" id="1129264"/>
    <lineage>
        <taxon>Bacteria</taxon>
        <taxon>Pseudomonadati</taxon>
        <taxon>Spirochaetota</taxon>
        <taxon>Spirochaetia</taxon>
        <taxon>Spirochaetales</taxon>
        <taxon>Sphaerochaetaceae</taxon>
        <taxon>Sphaerochaeta</taxon>
    </lineage>
</organism>
<proteinExistence type="predicted"/>
<evidence type="ECO:0000313" key="1">
    <source>
        <dbReference type="EMBL" id="UOM50103.1"/>
    </source>
</evidence>
<keyword evidence="2" id="KW-1185">Reference proteome</keyword>